<comment type="cofactor">
    <cofactor evidence="1 12 14">
        <name>FMN</name>
        <dbReference type="ChEBI" id="CHEBI:58210"/>
    </cofactor>
</comment>
<comment type="catalytic activity">
    <reaction evidence="10">
        <text>a 5,6-dihydrouridine in tRNA + NADP(+) = a uridine in tRNA + NADPH + H(+)</text>
        <dbReference type="Rhea" id="RHEA:23624"/>
        <dbReference type="Rhea" id="RHEA-COMP:13339"/>
        <dbReference type="Rhea" id="RHEA-COMP:13887"/>
        <dbReference type="ChEBI" id="CHEBI:15378"/>
        <dbReference type="ChEBI" id="CHEBI:57783"/>
        <dbReference type="ChEBI" id="CHEBI:58349"/>
        <dbReference type="ChEBI" id="CHEBI:65315"/>
        <dbReference type="ChEBI" id="CHEBI:74443"/>
    </reaction>
</comment>
<evidence type="ECO:0000313" key="16">
    <source>
        <dbReference type="EMBL" id="KJV77320.1"/>
    </source>
</evidence>
<keyword evidence="7" id="KW-0521">NADP</keyword>
<dbReference type="Pfam" id="PF01207">
    <property type="entry name" value="Dus"/>
    <property type="match status" value="1"/>
</dbReference>
<dbReference type="Gene3D" id="3.20.20.70">
    <property type="entry name" value="Aldolase class I"/>
    <property type="match status" value="1"/>
</dbReference>
<dbReference type="InterPro" id="IPR004652">
    <property type="entry name" value="DusB-like"/>
</dbReference>
<name>A0A0F3PAG5_ORITS</name>
<dbReference type="Gene3D" id="1.10.1200.80">
    <property type="entry name" value="Putative flavin oxidoreducatase, domain 2"/>
    <property type="match status" value="1"/>
</dbReference>
<evidence type="ECO:0000256" key="13">
    <source>
        <dbReference type="PIRSR" id="PIRSR006621-1"/>
    </source>
</evidence>
<organism evidence="16 17">
    <name type="scientific">Orientia tsutsugamushi str. TA716</name>
    <dbReference type="NCBI Taxonomy" id="1359175"/>
    <lineage>
        <taxon>Bacteria</taxon>
        <taxon>Pseudomonadati</taxon>
        <taxon>Pseudomonadota</taxon>
        <taxon>Alphaproteobacteria</taxon>
        <taxon>Rickettsiales</taxon>
        <taxon>Rickettsiaceae</taxon>
        <taxon>Rickettsieae</taxon>
        <taxon>Orientia</taxon>
    </lineage>
</organism>
<evidence type="ECO:0000256" key="14">
    <source>
        <dbReference type="PIRSR" id="PIRSR006621-2"/>
    </source>
</evidence>
<dbReference type="InterPro" id="IPR013785">
    <property type="entry name" value="Aldolase_TIM"/>
</dbReference>
<evidence type="ECO:0000256" key="11">
    <source>
        <dbReference type="ARBA" id="ARBA00048802"/>
    </source>
</evidence>
<keyword evidence="6 12" id="KW-0819">tRNA processing</keyword>
<evidence type="ECO:0000256" key="8">
    <source>
        <dbReference type="ARBA" id="ARBA00022884"/>
    </source>
</evidence>
<dbReference type="RefSeq" id="WP_045916653.1">
    <property type="nucleotide sequence ID" value="NZ_LAOA01000006.1"/>
</dbReference>
<evidence type="ECO:0000256" key="12">
    <source>
        <dbReference type="PIRNR" id="PIRNR006621"/>
    </source>
</evidence>
<evidence type="ECO:0000256" key="2">
    <source>
        <dbReference type="ARBA" id="ARBA00002790"/>
    </source>
</evidence>
<proteinExistence type="inferred from homology"/>
<sequence length="322" mass="35302">MTIKIGNIELSAPVILAPMSGVTDLPFRKLVKQFGAGLVVSEMVASRAMIQETRRSMIKSAIIENDITGSCVQLAGCEPDVIADAAKMNQDMGAQIIDINFGCPAKKVVGGYAGSALMRDESLAAKILAETVKSVSIPVTLKMRTGWDESCRNAHIIAKIAEDCGIQMITVHGRTRCQFFSGKSDWRFIRKVKESIKIPVVANGDITSVDDAIDCLQISGANGVMVGRGAYGKPWLLSQISHYLAFQDYLPSPSLIEQKQIILNHYESMLSYYGTEAGMKMARKHLGWYSKGLPNATEFRSKVTTITSVEQVKEIINQFFQI</sequence>
<keyword evidence="9 12" id="KW-0560">Oxidoreductase</keyword>
<reference evidence="16 17" key="1">
    <citation type="submission" date="2015-01" db="EMBL/GenBank/DDBJ databases">
        <title>Genome Sequencing of Rickettsiales.</title>
        <authorList>
            <person name="Daugherty S.C."/>
            <person name="Su Q."/>
            <person name="Abolude K."/>
            <person name="Beier-Sexton M."/>
            <person name="Carlyon J.A."/>
            <person name="Carter R."/>
            <person name="Day N.P."/>
            <person name="Dumler S.J."/>
            <person name="Dyachenko V."/>
            <person name="Godinez A."/>
            <person name="Kurtti T.J."/>
            <person name="Lichay M."/>
            <person name="Mullins K.E."/>
            <person name="Ott S."/>
            <person name="Pappas-Brown V."/>
            <person name="Paris D.H."/>
            <person name="Patel P."/>
            <person name="Richards A.L."/>
            <person name="Sadzewicz L."/>
            <person name="Sears K."/>
            <person name="Seidman D."/>
            <person name="Sengamalay N."/>
            <person name="Stenos J."/>
            <person name="Tallon L.J."/>
            <person name="Vincent G."/>
            <person name="Fraser C.M."/>
            <person name="Munderloh U."/>
            <person name="Dunning-Hotopp J.C."/>
        </authorList>
    </citation>
    <scope>NUCLEOTIDE SEQUENCE [LARGE SCALE GENOMIC DNA]</scope>
    <source>
        <strain evidence="16 17">TA716</strain>
    </source>
</reference>
<dbReference type="InterPro" id="IPR018517">
    <property type="entry name" value="tRNA_hU_synthase_CS"/>
</dbReference>
<evidence type="ECO:0000256" key="1">
    <source>
        <dbReference type="ARBA" id="ARBA00001917"/>
    </source>
</evidence>
<evidence type="ECO:0000256" key="3">
    <source>
        <dbReference type="ARBA" id="ARBA00022555"/>
    </source>
</evidence>
<dbReference type="NCBIfam" id="TIGR00737">
    <property type="entry name" value="nifR3_yhdG"/>
    <property type="match status" value="1"/>
</dbReference>
<feature type="domain" description="DUS-like FMN-binding" evidence="15">
    <location>
        <begin position="15"/>
        <end position="316"/>
    </location>
</feature>
<dbReference type="Proteomes" id="UP000033671">
    <property type="component" value="Unassembled WGS sequence"/>
</dbReference>
<comment type="function">
    <text evidence="2 12">Catalyzes the synthesis of 5,6-dihydrouridine (D), a modified base found in the D-loop of most tRNAs, via the reduction of the C5-C6 double bond in target uridines.</text>
</comment>
<dbReference type="InterPro" id="IPR001269">
    <property type="entry name" value="DUS_fam"/>
</dbReference>
<dbReference type="GO" id="GO:0000049">
    <property type="term" value="F:tRNA binding"/>
    <property type="evidence" value="ECO:0007669"/>
    <property type="project" value="UniProtKB-KW"/>
</dbReference>
<feature type="binding site" evidence="14">
    <location>
        <position position="172"/>
    </location>
    <ligand>
        <name>FMN</name>
        <dbReference type="ChEBI" id="CHEBI:58210"/>
    </ligand>
</feature>
<dbReference type="EC" id="1.3.1.-" evidence="12"/>
<keyword evidence="14" id="KW-0547">Nucleotide-binding</keyword>
<dbReference type="InterPro" id="IPR024036">
    <property type="entry name" value="tRNA-dHydroUridine_Synthase_C"/>
</dbReference>
<comment type="catalytic activity">
    <reaction evidence="11">
        <text>a 5,6-dihydrouridine in tRNA + NAD(+) = a uridine in tRNA + NADH + H(+)</text>
        <dbReference type="Rhea" id="RHEA:54452"/>
        <dbReference type="Rhea" id="RHEA-COMP:13339"/>
        <dbReference type="Rhea" id="RHEA-COMP:13887"/>
        <dbReference type="ChEBI" id="CHEBI:15378"/>
        <dbReference type="ChEBI" id="CHEBI:57540"/>
        <dbReference type="ChEBI" id="CHEBI:57945"/>
        <dbReference type="ChEBI" id="CHEBI:65315"/>
        <dbReference type="ChEBI" id="CHEBI:74443"/>
    </reaction>
</comment>
<dbReference type="EMBL" id="LAOA01000006">
    <property type="protein sequence ID" value="KJV77320.1"/>
    <property type="molecule type" value="Genomic_DNA"/>
</dbReference>
<dbReference type="PROSITE" id="PS01136">
    <property type="entry name" value="UPF0034"/>
    <property type="match status" value="1"/>
</dbReference>
<dbReference type="AlphaFoldDB" id="A0A0F3PAG5"/>
<comment type="caution">
    <text evidence="16">The sequence shown here is derived from an EMBL/GenBank/DDBJ whole genome shotgun (WGS) entry which is preliminary data.</text>
</comment>
<evidence type="ECO:0000256" key="4">
    <source>
        <dbReference type="ARBA" id="ARBA00022630"/>
    </source>
</evidence>
<accession>A0A0F3PAG5</accession>
<dbReference type="InterPro" id="IPR035587">
    <property type="entry name" value="DUS-like_FMN-bd"/>
</dbReference>
<dbReference type="PANTHER" id="PTHR45846:SF1">
    <property type="entry name" value="TRNA-DIHYDROURIDINE(47) SYNTHASE [NAD(P)(+)]-LIKE"/>
    <property type="match status" value="1"/>
</dbReference>
<feature type="binding site" evidence="14">
    <location>
        <position position="73"/>
    </location>
    <ligand>
        <name>FMN</name>
        <dbReference type="ChEBI" id="CHEBI:58210"/>
    </ligand>
</feature>
<evidence type="ECO:0000256" key="5">
    <source>
        <dbReference type="ARBA" id="ARBA00022643"/>
    </source>
</evidence>
<gene>
    <name evidence="16" type="ORF">OTSTA716_0328</name>
</gene>
<dbReference type="PANTHER" id="PTHR45846">
    <property type="entry name" value="TRNA-DIHYDROURIDINE(47) SYNTHASE [NAD(P)(+)]-LIKE"/>
    <property type="match status" value="1"/>
</dbReference>
<evidence type="ECO:0000256" key="9">
    <source>
        <dbReference type="ARBA" id="ARBA00023002"/>
    </source>
</evidence>
<feature type="binding site" evidence="14">
    <location>
        <position position="142"/>
    </location>
    <ligand>
        <name>FMN</name>
        <dbReference type="ChEBI" id="CHEBI:58210"/>
    </ligand>
</feature>
<evidence type="ECO:0000256" key="6">
    <source>
        <dbReference type="ARBA" id="ARBA00022694"/>
    </source>
</evidence>
<feature type="binding site" evidence="14">
    <location>
        <begin position="227"/>
        <end position="228"/>
    </location>
    <ligand>
        <name>FMN</name>
        <dbReference type="ChEBI" id="CHEBI:58210"/>
    </ligand>
</feature>
<comment type="similarity">
    <text evidence="12">Belongs to the dus family.</text>
</comment>
<dbReference type="SUPFAM" id="SSF51395">
    <property type="entry name" value="FMN-linked oxidoreductases"/>
    <property type="match status" value="1"/>
</dbReference>
<keyword evidence="5 12" id="KW-0288">FMN</keyword>
<dbReference type="CDD" id="cd02801">
    <property type="entry name" value="DUS_like_FMN"/>
    <property type="match status" value="1"/>
</dbReference>
<dbReference type="PATRIC" id="fig|1359175.3.peg.2478"/>
<dbReference type="GO" id="GO:0050660">
    <property type="term" value="F:flavin adenine dinucleotide binding"/>
    <property type="evidence" value="ECO:0007669"/>
    <property type="project" value="InterPro"/>
</dbReference>
<keyword evidence="4 12" id="KW-0285">Flavoprotein</keyword>
<protein>
    <recommendedName>
        <fullName evidence="12">tRNA-dihydrouridine synthase</fullName>
        <ecNumber evidence="12">1.3.1.-</ecNumber>
    </recommendedName>
</protein>
<dbReference type="GO" id="GO:0017150">
    <property type="term" value="F:tRNA dihydrouridine synthase activity"/>
    <property type="evidence" value="ECO:0007669"/>
    <property type="project" value="InterPro"/>
</dbReference>
<evidence type="ECO:0000256" key="7">
    <source>
        <dbReference type="ARBA" id="ARBA00022857"/>
    </source>
</evidence>
<feature type="active site" description="Proton donor" evidence="13">
    <location>
        <position position="103"/>
    </location>
</feature>
<evidence type="ECO:0000256" key="10">
    <source>
        <dbReference type="ARBA" id="ARBA00048205"/>
    </source>
</evidence>
<keyword evidence="8" id="KW-0694">RNA-binding</keyword>
<evidence type="ECO:0000313" key="17">
    <source>
        <dbReference type="Proteomes" id="UP000033671"/>
    </source>
</evidence>
<keyword evidence="3" id="KW-0820">tRNA-binding</keyword>
<dbReference type="PIRSF" id="PIRSF006621">
    <property type="entry name" value="Dus"/>
    <property type="match status" value="1"/>
</dbReference>
<evidence type="ECO:0000259" key="15">
    <source>
        <dbReference type="Pfam" id="PF01207"/>
    </source>
</evidence>